<feature type="region of interest" description="Disordered" evidence="7">
    <location>
        <begin position="97"/>
        <end position="124"/>
    </location>
</feature>
<protein>
    <submittedName>
        <fullName evidence="13">DUF3772 domain-containing protein</fullName>
    </submittedName>
</protein>
<gene>
    <name evidence="13" type="ORF">NC595_17740</name>
</gene>
<feature type="transmembrane region" description="Helical" evidence="8">
    <location>
        <begin position="355"/>
        <end position="376"/>
    </location>
</feature>
<feature type="domain" description="DUF3772" evidence="11">
    <location>
        <begin position="129"/>
        <end position="190"/>
    </location>
</feature>
<reference evidence="13 14" key="1">
    <citation type="submission" date="2022-06" db="EMBL/GenBank/DDBJ databases">
        <title>Dyella sp. Sa strain:Sa Genome sequencing.</title>
        <authorList>
            <person name="Park S."/>
        </authorList>
    </citation>
    <scope>NUCLEOTIDE SEQUENCE [LARGE SCALE GENOMIC DNA]</scope>
    <source>
        <strain evidence="13 14">Sa</strain>
    </source>
</reference>
<dbReference type="EMBL" id="JAMZEK010000004">
    <property type="protein sequence ID" value="MCP1375896.1"/>
    <property type="molecule type" value="Genomic_DNA"/>
</dbReference>
<evidence type="ECO:0000259" key="11">
    <source>
        <dbReference type="Pfam" id="PF12607"/>
    </source>
</evidence>
<feature type="transmembrane region" description="Helical" evidence="8">
    <location>
        <begin position="600"/>
        <end position="630"/>
    </location>
</feature>
<dbReference type="Gene3D" id="1.10.287.1260">
    <property type="match status" value="1"/>
</dbReference>
<evidence type="ECO:0000313" key="14">
    <source>
        <dbReference type="Proteomes" id="UP001204615"/>
    </source>
</evidence>
<feature type="signal peptide" evidence="9">
    <location>
        <begin position="1"/>
        <end position="22"/>
    </location>
</feature>
<evidence type="ECO:0000256" key="8">
    <source>
        <dbReference type="SAM" id="Phobius"/>
    </source>
</evidence>
<evidence type="ECO:0000256" key="6">
    <source>
        <dbReference type="ARBA" id="ARBA00023136"/>
    </source>
</evidence>
<keyword evidence="9" id="KW-0732">Signal</keyword>
<feature type="transmembrane region" description="Helical" evidence="8">
    <location>
        <begin position="328"/>
        <end position="349"/>
    </location>
</feature>
<comment type="subcellular location">
    <subcellularLocation>
        <location evidence="1">Cell membrane</location>
        <topology evidence="1">Multi-pass membrane protein</topology>
    </subcellularLocation>
</comment>
<feature type="transmembrane region" description="Helical" evidence="8">
    <location>
        <begin position="246"/>
        <end position="267"/>
    </location>
</feature>
<dbReference type="Pfam" id="PF21082">
    <property type="entry name" value="MS_channel_3rd"/>
    <property type="match status" value="1"/>
</dbReference>
<name>A0ABT1FEW2_9GAMM</name>
<dbReference type="InterPro" id="IPR022249">
    <property type="entry name" value="DUF3772"/>
</dbReference>
<dbReference type="Pfam" id="PF00924">
    <property type="entry name" value="MS_channel_2nd"/>
    <property type="match status" value="1"/>
</dbReference>
<evidence type="ECO:0000256" key="4">
    <source>
        <dbReference type="ARBA" id="ARBA00022692"/>
    </source>
</evidence>
<feature type="domain" description="Mechanosensitive ion channel MscS C-terminal" evidence="12">
    <location>
        <begin position="692"/>
        <end position="774"/>
    </location>
</feature>
<dbReference type="SUPFAM" id="SSF82689">
    <property type="entry name" value="Mechanosensitive channel protein MscS (YggB), C-terminal domain"/>
    <property type="match status" value="1"/>
</dbReference>
<evidence type="ECO:0000256" key="3">
    <source>
        <dbReference type="ARBA" id="ARBA00022475"/>
    </source>
</evidence>
<feature type="transmembrane region" description="Helical" evidence="8">
    <location>
        <begin position="206"/>
        <end position="225"/>
    </location>
</feature>
<dbReference type="Proteomes" id="UP001204615">
    <property type="component" value="Unassembled WGS sequence"/>
</dbReference>
<dbReference type="RefSeq" id="WP_253568671.1">
    <property type="nucleotide sequence ID" value="NZ_JAMZEK010000004.1"/>
</dbReference>
<organism evidence="13 14">
    <name type="scientific">Dyella lutea</name>
    <dbReference type="NCBI Taxonomy" id="2950441"/>
    <lineage>
        <taxon>Bacteria</taxon>
        <taxon>Pseudomonadati</taxon>
        <taxon>Pseudomonadota</taxon>
        <taxon>Gammaproteobacteria</taxon>
        <taxon>Lysobacterales</taxon>
        <taxon>Rhodanobacteraceae</taxon>
        <taxon>Dyella</taxon>
    </lineage>
</organism>
<accession>A0ABT1FEW2</accession>
<dbReference type="InterPro" id="IPR052702">
    <property type="entry name" value="MscS-like_channel"/>
</dbReference>
<dbReference type="InterPro" id="IPR011066">
    <property type="entry name" value="MscS_channel_C_sf"/>
</dbReference>
<feature type="chain" id="PRO_5046624464" evidence="9">
    <location>
        <begin position="23"/>
        <end position="807"/>
    </location>
</feature>
<dbReference type="Gene3D" id="3.30.70.100">
    <property type="match status" value="1"/>
</dbReference>
<comment type="caution">
    <text evidence="13">The sequence shown here is derived from an EMBL/GenBank/DDBJ whole genome shotgun (WGS) entry which is preliminary data.</text>
</comment>
<feature type="transmembrane region" description="Helical" evidence="8">
    <location>
        <begin position="573"/>
        <end position="594"/>
    </location>
</feature>
<dbReference type="SUPFAM" id="SSF50182">
    <property type="entry name" value="Sm-like ribonucleoproteins"/>
    <property type="match status" value="1"/>
</dbReference>
<keyword evidence="4 8" id="KW-0812">Transmembrane</keyword>
<dbReference type="InterPro" id="IPR006685">
    <property type="entry name" value="MscS_channel_2nd"/>
</dbReference>
<evidence type="ECO:0000259" key="10">
    <source>
        <dbReference type="Pfam" id="PF00924"/>
    </source>
</evidence>
<dbReference type="PANTHER" id="PTHR30347">
    <property type="entry name" value="POTASSIUM CHANNEL RELATED"/>
    <property type="match status" value="1"/>
</dbReference>
<dbReference type="InterPro" id="IPR010920">
    <property type="entry name" value="LSM_dom_sf"/>
</dbReference>
<evidence type="ECO:0000256" key="2">
    <source>
        <dbReference type="ARBA" id="ARBA00008017"/>
    </source>
</evidence>
<evidence type="ECO:0000256" key="1">
    <source>
        <dbReference type="ARBA" id="ARBA00004651"/>
    </source>
</evidence>
<dbReference type="InterPro" id="IPR049278">
    <property type="entry name" value="MS_channel_C"/>
</dbReference>
<dbReference type="PANTHER" id="PTHR30347:SF9">
    <property type="entry name" value="MINICONDUCTANCE MECHANOSENSITIVE CHANNEL MSCM"/>
    <property type="match status" value="1"/>
</dbReference>
<feature type="transmembrane region" description="Helical" evidence="8">
    <location>
        <begin position="287"/>
        <end position="307"/>
    </location>
</feature>
<feature type="region of interest" description="Disordered" evidence="7">
    <location>
        <begin position="784"/>
        <end position="807"/>
    </location>
</feature>
<dbReference type="Pfam" id="PF12607">
    <property type="entry name" value="DUF3772"/>
    <property type="match status" value="1"/>
</dbReference>
<keyword evidence="6 8" id="KW-0472">Membrane</keyword>
<feature type="transmembrane region" description="Helical" evidence="8">
    <location>
        <begin position="397"/>
        <end position="415"/>
    </location>
</feature>
<comment type="similarity">
    <text evidence="2">Belongs to the MscS (TC 1.A.23) family.</text>
</comment>
<proteinExistence type="inferred from homology"/>
<feature type="domain" description="Mechanosensitive ion channel MscS" evidence="10">
    <location>
        <begin position="619"/>
        <end position="684"/>
    </location>
</feature>
<evidence type="ECO:0000259" key="12">
    <source>
        <dbReference type="Pfam" id="PF21082"/>
    </source>
</evidence>
<dbReference type="Gene3D" id="2.30.30.60">
    <property type="match status" value="1"/>
</dbReference>
<evidence type="ECO:0000256" key="7">
    <source>
        <dbReference type="SAM" id="MobiDB-lite"/>
    </source>
</evidence>
<evidence type="ECO:0000256" key="5">
    <source>
        <dbReference type="ARBA" id="ARBA00022989"/>
    </source>
</evidence>
<keyword evidence="3" id="KW-1003">Cell membrane</keyword>
<keyword evidence="5 8" id="KW-1133">Transmembrane helix</keyword>
<keyword evidence="14" id="KW-1185">Reference proteome</keyword>
<dbReference type="SUPFAM" id="SSF82861">
    <property type="entry name" value="Mechanosensitive channel protein MscS (YggB), transmembrane region"/>
    <property type="match status" value="1"/>
</dbReference>
<evidence type="ECO:0000313" key="13">
    <source>
        <dbReference type="EMBL" id="MCP1375896.1"/>
    </source>
</evidence>
<feature type="transmembrane region" description="Helical" evidence="8">
    <location>
        <begin position="421"/>
        <end position="445"/>
    </location>
</feature>
<dbReference type="InterPro" id="IPR023408">
    <property type="entry name" value="MscS_beta-dom_sf"/>
</dbReference>
<sequence length="807" mass="86725">MSRRLRLLLTLLLLCASTTALARQAAPPAAPPSPDQVLAQIRDQLDGVKKALDDKPDAAALADLRSQALAVEDQASQLAGNLAPQVQAAQAQLAVLGPAPDKSSSEAPEVREQRRKLEKAQADVDAQMKQAQLMGQEADQLATQLSDLRRNEFQARLAERTATPFSRAFWSDPLRSLPADLRRLRSLGHDLRAAVAAAWQPPNRSPFLACLVAAALLLGVGRWLLERGLLRFTQNRMPAGHLRRSALALAIATLTSLNTGLAAELVFQSLDWNGLLDDDLRALGLQMVRLVLLSAYIAGLGRALLSATRPSWRMPALSDAEADALRPLPWRLAAAIAVLGTMELVNHAISASLPATVATRGLITLVVAGLLFSLLVRQSRARRAEQAQGDTPPGRPLWVGIGLGVLLLAAMLGVLGVATGYIALAFFIAVNTIWIGVVVTSLYLFTHVLNDLWEVLLSPRGAYGQRLQRAFEVTPERLEQARAVLAGLTRALAVLLAIGAVVSRLGASPEDLSASVGTLLVGLDFGVLKLTPVDVLKALLVLVTGLFVVRVIKRWLDRELLPNTRLDPGMRSSMVTLLGYVGGVLVVVMALATLKVSLQNIAWIASALSVGIGFGLQAIVSNFISGLILLAERPVKVGDWISLNGVEGDIRRINVRATEIQLWDRSTVIVPNSQLITQNVRNVTLADAIGRVKFQLPMPLDTDAARARELILAVLRAHPATLEDPAPFVQLDNVDATHINLSAYAYTRSPRESSGVKSDLLFAVLARLREENLRLIRPQDMVVHTAHAPRPDPGDGPAEPPGPLGAP</sequence>
<feature type="transmembrane region" description="Helical" evidence="8">
    <location>
        <begin position="535"/>
        <end position="552"/>
    </location>
</feature>
<feature type="transmembrane region" description="Helical" evidence="8">
    <location>
        <begin position="483"/>
        <end position="502"/>
    </location>
</feature>
<feature type="compositionally biased region" description="Pro residues" evidence="7">
    <location>
        <begin position="798"/>
        <end position="807"/>
    </location>
</feature>
<evidence type="ECO:0000256" key="9">
    <source>
        <dbReference type="SAM" id="SignalP"/>
    </source>
</evidence>
<dbReference type="InterPro" id="IPR011014">
    <property type="entry name" value="MscS_channel_TM-2"/>
</dbReference>